<evidence type="ECO:0000313" key="4">
    <source>
        <dbReference type="EMBL" id="TCL33307.1"/>
    </source>
</evidence>
<organism evidence="4 5">
    <name type="scientific">Anaerospora hongkongensis</name>
    <dbReference type="NCBI Taxonomy" id="244830"/>
    <lineage>
        <taxon>Bacteria</taxon>
        <taxon>Bacillati</taxon>
        <taxon>Bacillota</taxon>
        <taxon>Negativicutes</taxon>
        <taxon>Selenomonadales</taxon>
        <taxon>Sporomusaceae</taxon>
        <taxon>Anaerospora</taxon>
    </lineage>
</organism>
<comment type="caution">
    <text evidence="4">The sequence shown here is derived from an EMBL/GenBank/DDBJ whole genome shotgun (WGS) entry which is preliminary data.</text>
</comment>
<evidence type="ECO:0000256" key="2">
    <source>
        <dbReference type="ARBA" id="ARBA00022795"/>
    </source>
</evidence>
<name>A0A4R1PPF4_9FIRM</name>
<reference evidence="4 5" key="1">
    <citation type="submission" date="2019-03" db="EMBL/GenBank/DDBJ databases">
        <title>Genomic Encyclopedia of Type Strains, Phase IV (KMG-IV): sequencing the most valuable type-strain genomes for metagenomic binning, comparative biology and taxonomic classification.</title>
        <authorList>
            <person name="Goeker M."/>
        </authorList>
    </citation>
    <scope>NUCLEOTIDE SEQUENCE [LARGE SCALE GENOMIC DNA]</scope>
    <source>
        <strain evidence="4 5">DSM 15969</strain>
    </source>
</reference>
<accession>A0A4R1PPF4</accession>
<keyword evidence="2" id="KW-1005">Bacterial flagellum biogenesis</keyword>
<dbReference type="RefSeq" id="WP_132083176.1">
    <property type="nucleotide sequence ID" value="NZ_DALYTA010000002.1"/>
</dbReference>
<gene>
    <name evidence="4" type="ORF">EV210_11880</name>
</gene>
<keyword evidence="4" id="KW-0966">Cell projection</keyword>
<dbReference type="Proteomes" id="UP000295063">
    <property type="component" value="Unassembled WGS sequence"/>
</dbReference>
<keyword evidence="4" id="KW-0969">Cilium</keyword>
<feature type="region of interest" description="Disordered" evidence="3">
    <location>
        <begin position="1"/>
        <end position="28"/>
    </location>
</feature>
<dbReference type="OrthoDB" id="280334at2"/>
<evidence type="ECO:0000313" key="5">
    <source>
        <dbReference type="Proteomes" id="UP000295063"/>
    </source>
</evidence>
<dbReference type="InterPro" id="IPR005648">
    <property type="entry name" value="FlgD"/>
</dbReference>
<evidence type="ECO:0000256" key="3">
    <source>
        <dbReference type="SAM" id="MobiDB-lite"/>
    </source>
</evidence>
<dbReference type="GO" id="GO:0044781">
    <property type="term" value="P:bacterial-type flagellum organization"/>
    <property type="evidence" value="ECO:0007669"/>
    <property type="project" value="UniProtKB-KW"/>
</dbReference>
<proteinExistence type="inferred from homology"/>
<protein>
    <submittedName>
        <fullName evidence="4">Flagellar basal-body rod modification protein FlgD</fullName>
    </submittedName>
</protein>
<comment type="similarity">
    <text evidence="1">Belongs to the FlgD family.</text>
</comment>
<dbReference type="EMBL" id="SLUI01000018">
    <property type="protein sequence ID" value="TCL33307.1"/>
    <property type="molecule type" value="Genomic_DNA"/>
</dbReference>
<keyword evidence="4" id="KW-0282">Flagellum</keyword>
<sequence>MSINSSALLSTTSSTSSSTSSSSTTGSTSLDFESFLELLAAELKYQDPTDPVSATEYVTQMTQISSLSQLSSIYSTVNNVSAYSMIGKEAAYTTTDSSGNSYSGSGIVQSVTVSGSNTYVNVGGTTVLLSSITQVSSADDTANA</sequence>
<dbReference type="Pfam" id="PF03963">
    <property type="entry name" value="FlgD"/>
    <property type="match status" value="1"/>
</dbReference>
<keyword evidence="5" id="KW-1185">Reference proteome</keyword>
<dbReference type="AlphaFoldDB" id="A0A4R1PPF4"/>
<evidence type="ECO:0000256" key="1">
    <source>
        <dbReference type="ARBA" id="ARBA00010577"/>
    </source>
</evidence>